<accession>A0A177UVD2</accession>
<reference evidence="1" key="2">
    <citation type="journal article" date="2019" name="IMA Fungus">
        <title>Genome sequencing and comparison of five Tilletia species to identify candidate genes for the detection of regulated species infecting wheat.</title>
        <authorList>
            <person name="Nguyen H.D.T."/>
            <person name="Sultana T."/>
            <person name="Kesanakurti P."/>
            <person name="Hambleton S."/>
        </authorList>
    </citation>
    <scope>NUCLEOTIDE SEQUENCE</scope>
    <source>
        <strain evidence="1">DAOMC 238032</strain>
    </source>
</reference>
<evidence type="ECO:0000313" key="1">
    <source>
        <dbReference type="EMBL" id="KAE8261659.1"/>
    </source>
</evidence>
<reference evidence="1" key="1">
    <citation type="submission" date="2016-04" db="EMBL/GenBank/DDBJ databases">
        <authorList>
            <person name="Nguyen H.D."/>
            <person name="Kesanakurti P."/>
            <person name="Cullis J."/>
            <person name="Levesque C.A."/>
            <person name="Hambleton S."/>
        </authorList>
    </citation>
    <scope>NUCLEOTIDE SEQUENCE</scope>
    <source>
        <strain evidence="1">DAOMC 238032</strain>
    </source>
</reference>
<dbReference type="Proteomes" id="UP000077671">
    <property type="component" value="Unassembled WGS sequence"/>
</dbReference>
<organism evidence="1 2">
    <name type="scientific">Tilletia caries</name>
    <name type="common">wheat bunt fungus</name>
    <dbReference type="NCBI Taxonomy" id="13290"/>
    <lineage>
        <taxon>Eukaryota</taxon>
        <taxon>Fungi</taxon>
        <taxon>Dikarya</taxon>
        <taxon>Basidiomycota</taxon>
        <taxon>Ustilaginomycotina</taxon>
        <taxon>Exobasidiomycetes</taxon>
        <taxon>Tilletiales</taxon>
        <taxon>Tilletiaceae</taxon>
        <taxon>Tilletia</taxon>
    </lineage>
</organism>
<evidence type="ECO:0000313" key="2">
    <source>
        <dbReference type="Proteomes" id="UP000077671"/>
    </source>
</evidence>
<sequence>MVDWHSQLVQQQCFEAIIILVWLSVGSVVREQINTAYFDWQIIAGRRERKWAQAVYLLAKVSWWVYIALVVVLVYTFNEVDCNHIM</sequence>
<comment type="caution">
    <text evidence="1">The sequence shown here is derived from an EMBL/GenBank/DDBJ whole genome shotgun (WGS) entry which is preliminary data.</text>
</comment>
<gene>
    <name evidence="1" type="ORF">A4X03_0g3071</name>
</gene>
<protein>
    <submittedName>
        <fullName evidence="1">Uncharacterized protein</fullName>
    </submittedName>
</protein>
<proteinExistence type="predicted"/>
<name>A0A177UVD2_9BASI</name>
<dbReference type="EMBL" id="LWDD02000336">
    <property type="protein sequence ID" value="KAE8261659.1"/>
    <property type="molecule type" value="Genomic_DNA"/>
</dbReference>
<dbReference type="AlphaFoldDB" id="A0A177UVD2"/>